<evidence type="ECO:0000256" key="2">
    <source>
        <dbReference type="ARBA" id="ARBA00023015"/>
    </source>
</evidence>
<dbReference type="InterPro" id="IPR000847">
    <property type="entry name" value="LysR_HTH_N"/>
</dbReference>
<dbReference type="Pfam" id="PF03466">
    <property type="entry name" value="LysR_substrate"/>
    <property type="match status" value="1"/>
</dbReference>
<dbReference type="InterPro" id="IPR036390">
    <property type="entry name" value="WH_DNA-bd_sf"/>
</dbReference>
<gene>
    <name evidence="6" type="ordered locus">Bpet2198</name>
</gene>
<evidence type="ECO:0000256" key="3">
    <source>
        <dbReference type="ARBA" id="ARBA00023125"/>
    </source>
</evidence>
<reference evidence="6 7" key="1">
    <citation type="journal article" date="2008" name="BMC Genomics">
        <title>The missing link: Bordetella petrii is endowed with both the metabolic versatility of environmental bacteria and virulence traits of pathogenic Bordetellae.</title>
        <authorList>
            <person name="Gross R."/>
            <person name="Guzman C.A."/>
            <person name="Sebaihia M."/>
            <person name="Martins Dos Santos V.A."/>
            <person name="Pieper D.H."/>
            <person name="Koebnik R."/>
            <person name="Lechner M."/>
            <person name="Bartels D."/>
            <person name="Buhrmester J."/>
            <person name="Choudhuri J.V."/>
            <person name="Ebensen T."/>
            <person name="Gaigalat L."/>
            <person name="Herrmann S."/>
            <person name="Khachane A.N."/>
            <person name="Larisch C."/>
            <person name="Link S."/>
            <person name="Linke B."/>
            <person name="Meyer F."/>
            <person name="Mormann S."/>
            <person name="Nakunst D."/>
            <person name="Rueckert C."/>
            <person name="Schneiker-Bekel S."/>
            <person name="Schulze K."/>
            <person name="Vorhoelter F.J."/>
            <person name="Yevsa T."/>
            <person name="Engle J.T."/>
            <person name="Goldman W.E."/>
            <person name="Puehler A."/>
            <person name="Goebel U.B."/>
            <person name="Goesmann A."/>
            <person name="Bloecker H."/>
            <person name="Kaiser O."/>
            <person name="Martinez-Arias R."/>
        </authorList>
    </citation>
    <scope>NUCLEOTIDE SEQUENCE [LARGE SCALE GENOMIC DNA]</scope>
    <source>
        <strain evidence="7">ATCC BAA-461 / DSM 12804 / CCUG 43448 / CIP 107267 / Se-1111R</strain>
    </source>
</reference>
<dbReference type="Pfam" id="PF00126">
    <property type="entry name" value="HTH_1"/>
    <property type="match status" value="1"/>
</dbReference>
<dbReference type="SUPFAM" id="SSF46785">
    <property type="entry name" value="Winged helix' DNA-binding domain"/>
    <property type="match status" value="1"/>
</dbReference>
<dbReference type="SUPFAM" id="SSF53850">
    <property type="entry name" value="Periplasmic binding protein-like II"/>
    <property type="match status" value="1"/>
</dbReference>
<dbReference type="InterPro" id="IPR005119">
    <property type="entry name" value="LysR_subst-bd"/>
</dbReference>
<dbReference type="GO" id="GO:0003700">
    <property type="term" value="F:DNA-binding transcription factor activity"/>
    <property type="evidence" value="ECO:0007669"/>
    <property type="project" value="InterPro"/>
</dbReference>
<dbReference type="eggNOG" id="COG0583">
    <property type="taxonomic scope" value="Bacteria"/>
</dbReference>
<dbReference type="Gene3D" id="1.10.10.10">
    <property type="entry name" value="Winged helix-like DNA-binding domain superfamily/Winged helix DNA-binding domain"/>
    <property type="match status" value="1"/>
</dbReference>
<comment type="similarity">
    <text evidence="1">Belongs to the LysR transcriptional regulatory family.</text>
</comment>
<dbReference type="KEGG" id="bpt:Bpet2198"/>
<evidence type="ECO:0000256" key="1">
    <source>
        <dbReference type="ARBA" id="ARBA00009437"/>
    </source>
</evidence>
<organism evidence="6 7">
    <name type="scientific">Bordetella petrii (strain ATCC BAA-461 / DSM 12804 / CCUG 43448 / CIP 107267 / Se-1111R)</name>
    <dbReference type="NCBI Taxonomy" id="340100"/>
    <lineage>
        <taxon>Bacteria</taxon>
        <taxon>Pseudomonadati</taxon>
        <taxon>Pseudomonadota</taxon>
        <taxon>Betaproteobacteria</taxon>
        <taxon>Burkholderiales</taxon>
        <taxon>Alcaligenaceae</taxon>
        <taxon>Bordetella</taxon>
    </lineage>
</organism>
<keyword evidence="3" id="KW-0238">DNA-binding</keyword>
<dbReference type="InterPro" id="IPR036388">
    <property type="entry name" value="WH-like_DNA-bd_sf"/>
</dbReference>
<dbReference type="PRINTS" id="PR00039">
    <property type="entry name" value="HTHLYSR"/>
</dbReference>
<sequence length="298" mass="33580">MSTTLPVRSLVVFDAVMKHKSFTMAAAELHVTPGAVGQQIQKLEEWLGVTLFTRMVRQIQPTAEAMHYWAAIRPALARIQHVSEQLRLSQANEVWLSMPPTLAAKWFAPRMVGFLAKQPNISLHLGATTAMSDFERDRVDLAIRYFDGEDASLESALLCHDEARLYCSPAYVKEHRLRTPDDLVRATLLHTTLQPHWRCWLQQFSHLTDEQIDAIPSLHFDQSLLAIETARYGQGAVLSSAILTEAELRDGSLCEPFECRLPVTKGYYIVHHKGSALRPAALALKQWLLQVAQSECNN</sequence>
<dbReference type="AlphaFoldDB" id="A9IL53"/>
<evidence type="ECO:0000313" key="6">
    <source>
        <dbReference type="EMBL" id="CAP42541.1"/>
    </source>
</evidence>
<dbReference type="Gene3D" id="3.40.190.10">
    <property type="entry name" value="Periplasmic binding protein-like II"/>
    <property type="match status" value="2"/>
</dbReference>
<keyword evidence="4" id="KW-0804">Transcription</keyword>
<dbReference type="PROSITE" id="PS50931">
    <property type="entry name" value="HTH_LYSR"/>
    <property type="match status" value="1"/>
</dbReference>
<dbReference type="InterPro" id="IPR058163">
    <property type="entry name" value="LysR-type_TF_proteobact-type"/>
</dbReference>
<proteinExistence type="inferred from homology"/>
<accession>A9IL53</accession>
<feature type="domain" description="HTH lysR-type" evidence="5">
    <location>
        <begin position="5"/>
        <end position="62"/>
    </location>
</feature>
<dbReference type="GO" id="GO:0006351">
    <property type="term" value="P:DNA-templated transcription"/>
    <property type="evidence" value="ECO:0007669"/>
    <property type="project" value="TreeGrafter"/>
</dbReference>
<dbReference type="PANTHER" id="PTHR30537">
    <property type="entry name" value="HTH-TYPE TRANSCRIPTIONAL REGULATOR"/>
    <property type="match status" value="1"/>
</dbReference>
<evidence type="ECO:0000259" key="5">
    <source>
        <dbReference type="PROSITE" id="PS50931"/>
    </source>
</evidence>
<keyword evidence="7" id="KW-1185">Reference proteome</keyword>
<name>A9IL53_BORPD</name>
<evidence type="ECO:0000313" key="7">
    <source>
        <dbReference type="Proteomes" id="UP000001225"/>
    </source>
</evidence>
<dbReference type="STRING" id="94624.Bpet2198"/>
<dbReference type="Proteomes" id="UP000001225">
    <property type="component" value="Chromosome"/>
</dbReference>
<keyword evidence="2" id="KW-0805">Transcription regulation</keyword>
<dbReference type="GO" id="GO:0043565">
    <property type="term" value="F:sequence-specific DNA binding"/>
    <property type="evidence" value="ECO:0007669"/>
    <property type="project" value="TreeGrafter"/>
</dbReference>
<dbReference type="EMBL" id="AM902716">
    <property type="protein sequence ID" value="CAP42541.1"/>
    <property type="molecule type" value="Genomic_DNA"/>
</dbReference>
<evidence type="ECO:0000256" key="4">
    <source>
        <dbReference type="ARBA" id="ARBA00023163"/>
    </source>
</evidence>
<protein>
    <submittedName>
        <fullName evidence="6">Transcriptional regulator, LysR-family</fullName>
    </submittedName>
</protein>
<dbReference type="PANTHER" id="PTHR30537:SF74">
    <property type="entry name" value="HTH-TYPE TRANSCRIPTIONAL REGULATOR TRPI"/>
    <property type="match status" value="1"/>
</dbReference>
<dbReference type="CDD" id="cd08432">
    <property type="entry name" value="PBP2_GcdR_TrpI_HvrB_AmpR_like"/>
    <property type="match status" value="1"/>
</dbReference>